<dbReference type="SUPFAM" id="SSF56300">
    <property type="entry name" value="Metallo-dependent phosphatases"/>
    <property type="match status" value="1"/>
</dbReference>
<evidence type="ECO:0000256" key="8">
    <source>
        <dbReference type="ARBA" id="ARBA00022833"/>
    </source>
</evidence>
<dbReference type="Proteomes" id="UP000011083">
    <property type="component" value="Unassembled WGS sequence"/>
</dbReference>
<protein>
    <submittedName>
        <fullName evidence="13">Ser/Thr phosphatase family superfamily protein</fullName>
    </submittedName>
</protein>
<keyword evidence="9" id="KW-0325">Glycoprotein</keyword>
<dbReference type="InterPro" id="IPR041805">
    <property type="entry name" value="ASMase/PPN1_MPP"/>
</dbReference>
<dbReference type="GeneID" id="14926569"/>
<dbReference type="GO" id="GO:0008081">
    <property type="term" value="F:phosphoric diester hydrolase activity"/>
    <property type="evidence" value="ECO:0007669"/>
    <property type="project" value="TreeGrafter"/>
</dbReference>
<dbReference type="InterPro" id="IPR029052">
    <property type="entry name" value="Metallo-depent_PP-like"/>
</dbReference>
<evidence type="ECO:0000256" key="4">
    <source>
        <dbReference type="ARBA" id="ARBA00022525"/>
    </source>
</evidence>
<evidence type="ECO:0000256" key="1">
    <source>
        <dbReference type="ARBA" id="ARBA00001947"/>
    </source>
</evidence>
<accession>L8HJX4</accession>
<dbReference type="PANTHER" id="PTHR10340">
    <property type="entry name" value="SPHINGOMYELIN PHOSPHODIESTERASE"/>
    <property type="match status" value="1"/>
</dbReference>
<evidence type="ECO:0000256" key="7">
    <source>
        <dbReference type="ARBA" id="ARBA00022801"/>
    </source>
</evidence>
<dbReference type="EMBL" id="KB007805">
    <property type="protein sequence ID" value="ELR25510.1"/>
    <property type="molecule type" value="Genomic_DNA"/>
</dbReference>
<keyword evidence="4" id="KW-0964">Secreted</keyword>
<keyword evidence="8" id="KW-0862">Zinc</keyword>
<dbReference type="Pfam" id="PF19272">
    <property type="entry name" value="ASMase_C"/>
    <property type="match status" value="1"/>
</dbReference>
<dbReference type="GO" id="GO:0004309">
    <property type="term" value="F:exopolyphosphatase activity"/>
    <property type="evidence" value="ECO:0007669"/>
    <property type="project" value="TreeGrafter"/>
</dbReference>
<dbReference type="Gene3D" id="3.60.21.10">
    <property type="match status" value="1"/>
</dbReference>
<evidence type="ECO:0000256" key="2">
    <source>
        <dbReference type="ARBA" id="ARBA00004613"/>
    </source>
</evidence>
<evidence type="ECO:0000256" key="3">
    <source>
        <dbReference type="ARBA" id="ARBA00008234"/>
    </source>
</evidence>
<dbReference type="GO" id="GO:0006798">
    <property type="term" value="P:polyphosphate catabolic process"/>
    <property type="evidence" value="ECO:0007669"/>
    <property type="project" value="TreeGrafter"/>
</dbReference>
<dbReference type="InterPro" id="IPR004843">
    <property type="entry name" value="Calcineurin-like_PHP"/>
</dbReference>
<comment type="cofactor">
    <cofactor evidence="1">
        <name>Zn(2+)</name>
        <dbReference type="ChEBI" id="CHEBI:29105"/>
    </cofactor>
</comment>
<evidence type="ECO:0000256" key="9">
    <source>
        <dbReference type="ARBA" id="ARBA00023180"/>
    </source>
</evidence>
<name>L8HJX4_ACACF</name>
<dbReference type="GO" id="GO:0005615">
    <property type="term" value="C:extracellular space"/>
    <property type="evidence" value="ECO:0007669"/>
    <property type="project" value="TreeGrafter"/>
</dbReference>
<proteinExistence type="inferred from homology"/>
<dbReference type="GO" id="GO:0000298">
    <property type="term" value="F:endopolyphosphatase activity"/>
    <property type="evidence" value="ECO:0007669"/>
    <property type="project" value="TreeGrafter"/>
</dbReference>
<evidence type="ECO:0000259" key="11">
    <source>
        <dbReference type="Pfam" id="PF00149"/>
    </source>
</evidence>
<feature type="domain" description="Calcineurin-like phosphoesterase" evidence="11">
    <location>
        <begin position="29"/>
        <end position="271"/>
    </location>
</feature>
<gene>
    <name evidence="13" type="ORF">ACA1_295970</name>
</gene>
<organism evidence="13 14">
    <name type="scientific">Acanthamoeba castellanii (strain ATCC 30010 / Neff)</name>
    <dbReference type="NCBI Taxonomy" id="1257118"/>
    <lineage>
        <taxon>Eukaryota</taxon>
        <taxon>Amoebozoa</taxon>
        <taxon>Discosea</taxon>
        <taxon>Longamoebia</taxon>
        <taxon>Centramoebida</taxon>
        <taxon>Acanthamoebidae</taxon>
        <taxon>Acanthamoeba</taxon>
    </lineage>
</organism>
<feature type="domain" description="Sphingomyelin phosphodiesterase C-terminal" evidence="12">
    <location>
        <begin position="293"/>
        <end position="344"/>
    </location>
</feature>
<dbReference type="Pfam" id="PF00149">
    <property type="entry name" value="Metallophos"/>
    <property type="match status" value="1"/>
</dbReference>
<dbReference type="OrthoDB" id="348678at2759"/>
<evidence type="ECO:0000256" key="10">
    <source>
        <dbReference type="SAM" id="SignalP"/>
    </source>
</evidence>
<dbReference type="GO" id="GO:0046872">
    <property type="term" value="F:metal ion binding"/>
    <property type="evidence" value="ECO:0007669"/>
    <property type="project" value="UniProtKB-KW"/>
</dbReference>
<dbReference type="CDD" id="cd00842">
    <property type="entry name" value="MPP_ASMase"/>
    <property type="match status" value="1"/>
</dbReference>
<keyword evidence="5" id="KW-0479">Metal-binding</keyword>
<evidence type="ECO:0000256" key="5">
    <source>
        <dbReference type="ARBA" id="ARBA00022723"/>
    </source>
</evidence>
<evidence type="ECO:0000256" key="6">
    <source>
        <dbReference type="ARBA" id="ARBA00022729"/>
    </source>
</evidence>
<evidence type="ECO:0000313" key="14">
    <source>
        <dbReference type="Proteomes" id="UP000011083"/>
    </source>
</evidence>
<dbReference type="KEGG" id="acan:ACA1_295970"/>
<keyword evidence="7" id="KW-0378">Hydrolase</keyword>
<sequence length="391" mass="43241">MTSLRWACLAAVLLLALVCATASAGQTRRFLHITDIHWDKFYVVGTSVTDLCHSHGGRRTLVAADDQAGTFGARGCDSPYPLVTAALQFARSLGPLDFVVWTGDNARHNRDKAFLPTSQDEILYENTQVTQWMQQSFPSLTLVPSIGNNDVYPHDSLGPGPNAILSNLTANWRQWLSPASQQTMSQGGYFATQFNTETKSCSHNKYPGAQQFAWLDQTLSAIRQSGQKAYLTGHVPPHKDYYFDSCLAAYETITANYADIIVGHLFGHKHSDHLYVLKNQAGAILVAPSVLPQYNPSLRVIEYDSSSYEIMNVITYWANLDAANAQGSLTFKKEYDMVSAYGLSAPLDTAQWLDMKQKTDNDPAMAKLYGFYKYVSSGMTKATHIPGHPNC</sequence>
<evidence type="ECO:0000259" key="12">
    <source>
        <dbReference type="Pfam" id="PF19272"/>
    </source>
</evidence>
<dbReference type="InterPro" id="IPR045473">
    <property type="entry name" value="ASM_C"/>
</dbReference>
<dbReference type="RefSeq" id="XP_004368265.1">
    <property type="nucleotide sequence ID" value="XM_004368208.1"/>
</dbReference>
<keyword evidence="14" id="KW-1185">Reference proteome</keyword>
<comment type="similarity">
    <text evidence="3">Belongs to the acid sphingomyelinase family.</text>
</comment>
<reference evidence="13 14" key="1">
    <citation type="journal article" date="2013" name="Genome Biol.">
        <title>Genome of Acanthamoeba castellanii highlights extensive lateral gene transfer and early evolution of tyrosine kinase signaling.</title>
        <authorList>
            <person name="Clarke M."/>
            <person name="Lohan A.J."/>
            <person name="Liu B."/>
            <person name="Lagkouvardos I."/>
            <person name="Roy S."/>
            <person name="Zafar N."/>
            <person name="Bertelli C."/>
            <person name="Schilde C."/>
            <person name="Kianianmomeni A."/>
            <person name="Burglin T.R."/>
            <person name="Frech C."/>
            <person name="Turcotte B."/>
            <person name="Kopec K.O."/>
            <person name="Synnott J.M."/>
            <person name="Choo C."/>
            <person name="Paponov I."/>
            <person name="Finkler A."/>
            <person name="Soon Heng Tan C."/>
            <person name="Hutchins A.P."/>
            <person name="Weinmeier T."/>
            <person name="Rattei T."/>
            <person name="Chu J.S."/>
            <person name="Gimenez G."/>
            <person name="Irimia M."/>
            <person name="Rigden D.J."/>
            <person name="Fitzpatrick D.A."/>
            <person name="Lorenzo-Morales J."/>
            <person name="Bateman A."/>
            <person name="Chiu C.H."/>
            <person name="Tang P."/>
            <person name="Hegemann P."/>
            <person name="Fromm H."/>
            <person name="Raoult D."/>
            <person name="Greub G."/>
            <person name="Miranda-Saavedra D."/>
            <person name="Chen N."/>
            <person name="Nash P."/>
            <person name="Ginger M.L."/>
            <person name="Horn M."/>
            <person name="Schaap P."/>
            <person name="Caler L."/>
            <person name="Loftus B."/>
        </authorList>
    </citation>
    <scope>NUCLEOTIDE SEQUENCE [LARGE SCALE GENOMIC DNA]</scope>
    <source>
        <strain evidence="13 14">Neff</strain>
    </source>
</reference>
<dbReference type="PANTHER" id="PTHR10340:SF55">
    <property type="entry name" value="ENDOPOLYPHOSPHATASE"/>
    <property type="match status" value="1"/>
</dbReference>
<evidence type="ECO:0000313" key="13">
    <source>
        <dbReference type="EMBL" id="ELR25510.1"/>
    </source>
</evidence>
<feature type="signal peptide" evidence="10">
    <location>
        <begin position="1"/>
        <end position="24"/>
    </location>
</feature>
<keyword evidence="6 10" id="KW-0732">Signal</keyword>
<feature type="chain" id="PRO_5003991318" evidence="10">
    <location>
        <begin position="25"/>
        <end position="391"/>
    </location>
</feature>
<dbReference type="VEuPathDB" id="AmoebaDB:ACA1_295970"/>
<dbReference type="OMA" id="VWSQTRK"/>
<dbReference type="AlphaFoldDB" id="L8HJX4"/>
<comment type="subcellular location">
    <subcellularLocation>
        <location evidence="2">Secreted</location>
    </subcellularLocation>
</comment>